<gene>
    <name evidence="1" type="ORF">MsAm2_09680</name>
</gene>
<dbReference type="GeneID" id="89228387"/>
<dbReference type="Proteomes" id="UP001304970">
    <property type="component" value="Chromosome"/>
</dbReference>
<sequence>MSLISPVLGEEDLRKSVENPYTEEETKLIIDSTKQTNPTAFLSYSKNDNILAVYGEVPLKNKGVESYEWWLAISNTVDEIAEDEAFGKYLARNGGSIIGYGPCSEGYIIIQTDQELRSKITQNDLEQIQKIVDKYAEKNGWFLVYRLLKISSAMLFESLK</sequence>
<dbReference type="AlphaFoldDB" id="A0AA96V5M9"/>
<accession>A0AA96V5M9</accession>
<name>A0AA96V5M9_9EURY</name>
<protein>
    <submittedName>
        <fullName evidence="1">Uncharacterized protein</fullName>
    </submittedName>
</protein>
<reference evidence="1 2" key="1">
    <citation type="submission" date="2023-07" db="EMBL/GenBank/DDBJ databases">
        <title>Closed genome sequence of Methanosarcinaceae archaeon Am2.</title>
        <authorList>
            <person name="Poehlein A."/>
            <person name="Protasov E."/>
            <person name="Platt K."/>
            <person name="Reeh H."/>
            <person name="Daniel R."/>
            <person name="Brune A."/>
        </authorList>
    </citation>
    <scope>NUCLEOTIDE SEQUENCE [LARGE SCALE GENOMIC DNA]</scope>
    <source>
        <strain evidence="1 2">Am2</strain>
    </source>
</reference>
<dbReference type="RefSeq" id="WP_338097157.1">
    <property type="nucleotide sequence ID" value="NZ_CP131061.1"/>
</dbReference>
<keyword evidence="2" id="KW-1185">Reference proteome</keyword>
<dbReference type="EMBL" id="CP131061">
    <property type="protein sequence ID" value="WNY27177.1"/>
    <property type="molecule type" value="Genomic_DNA"/>
</dbReference>
<evidence type="ECO:0000313" key="1">
    <source>
        <dbReference type="EMBL" id="WNY27177.1"/>
    </source>
</evidence>
<proteinExistence type="predicted"/>
<evidence type="ECO:0000313" key="2">
    <source>
        <dbReference type="Proteomes" id="UP001304970"/>
    </source>
</evidence>
<organism evidence="1 2">
    <name type="scientific">Methanolapillus ohkumae</name>
    <dbReference type="NCBI Taxonomy" id="3028298"/>
    <lineage>
        <taxon>Archaea</taxon>
        <taxon>Methanobacteriati</taxon>
        <taxon>Methanobacteriota</taxon>
        <taxon>Stenosarchaea group</taxon>
        <taxon>Methanomicrobia</taxon>
        <taxon>Methanosarcinales</taxon>
        <taxon>Methanosarcinaceae</taxon>
        <taxon>Methanolapillus</taxon>
    </lineage>
</organism>